<sequence length="32" mass="3181">MTLTRADQAEVMATGISGLSHAVPLPGARAAS</sequence>
<dbReference type="AlphaFoldDB" id="A0A4P5NQP0"/>
<accession>A0A4P5NQP0</accession>
<gene>
    <name evidence="1" type="ORF">MSKU9_0575</name>
</gene>
<name>A0A4P5NQP0_9PROT</name>
<reference evidence="2" key="1">
    <citation type="submission" date="2017-01" db="EMBL/GenBank/DDBJ databases">
        <title>Komagataeibacter sp. MSKU9 whole genome sequencing project.</title>
        <authorList>
            <person name="Matsutani M."/>
            <person name="Naloka K."/>
            <person name="Theeragool G."/>
            <person name="Yakushi T."/>
            <person name="Matsushita K."/>
        </authorList>
    </citation>
    <scope>NUCLEOTIDE SEQUENCE [LARGE SCALE GENOMIC DNA]</scope>
    <source>
        <strain evidence="2">MSKU9</strain>
    </source>
</reference>
<protein>
    <submittedName>
        <fullName evidence="1">Uncharacterized protein</fullName>
    </submittedName>
</protein>
<keyword evidence="2" id="KW-1185">Reference proteome</keyword>
<evidence type="ECO:0000313" key="1">
    <source>
        <dbReference type="EMBL" id="GCE82434.1"/>
    </source>
</evidence>
<organism evidence="1 2">
    <name type="scientific">Komagataeibacter diospyri</name>
    <dbReference type="NCBI Taxonomy" id="1932662"/>
    <lineage>
        <taxon>Bacteria</taxon>
        <taxon>Pseudomonadati</taxon>
        <taxon>Pseudomonadota</taxon>
        <taxon>Alphaproteobacteria</taxon>
        <taxon>Acetobacterales</taxon>
        <taxon>Acetobacteraceae</taxon>
        <taxon>Komagataeibacter</taxon>
    </lineage>
</organism>
<evidence type="ECO:0000313" key="2">
    <source>
        <dbReference type="Proteomes" id="UP000315095"/>
    </source>
</evidence>
<dbReference type="Proteomes" id="UP000315095">
    <property type="component" value="Unassembled WGS sequence"/>
</dbReference>
<proteinExistence type="predicted"/>
<dbReference type="EMBL" id="BDLU01000014">
    <property type="protein sequence ID" value="GCE82434.1"/>
    <property type="molecule type" value="Genomic_DNA"/>
</dbReference>
<comment type="caution">
    <text evidence="1">The sequence shown here is derived from an EMBL/GenBank/DDBJ whole genome shotgun (WGS) entry which is preliminary data.</text>
</comment>